<keyword evidence="3" id="KW-1185">Reference proteome</keyword>
<evidence type="ECO:0000313" key="3">
    <source>
        <dbReference type="Proteomes" id="UP000479190"/>
    </source>
</evidence>
<proteinExistence type="predicted"/>
<gene>
    <name evidence="2" type="ORF">TBRA_LOCUS12602</name>
</gene>
<dbReference type="EMBL" id="CADCXV010001072">
    <property type="protein sequence ID" value="CAB0040911.1"/>
    <property type="molecule type" value="Genomic_DNA"/>
</dbReference>
<keyword evidence="1" id="KW-1133">Transmembrane helix</keyword>
<name>A0A6H5ITZ1_9HYME</name>
<keyword evidence="1" id="KW-0812">Transmembrane</keyword>
<dbReference type="AlphaFoldDB" id="A0A6H5ITZ1"/>
<feature type="transmembrane region" description="Helical" evidence="1">
    <location>
        <begin position="82"/>
        <end position="100"/>
    </location>
</feature>
<keyword evidence="1" id="KW-0472">Membrane</keyword>
<protein>
    <submittedName>
        <fullName evidence="2">Uncharacterized protein</fullName>
    </submittedName>
</protein>
<organism evidence="2 3">
    <name type="scientific">Trichogramma brassicae</name>
    <dbReference type="NCBI Taxonomy" id="86971"/>
    <lineage>
        <taxon>Eukaryota</taxon>
        <taxon>Metazoa</taxon>
        <taxon>Ecdysozoa</taxon>
        <taxon>Arthropoda</taxon>
        <taxon>Hexapoda</taxon>
        <taxon>Insecta</taxon>
        <taxon>Pterygota</taxon>
        <taxon>Neoptera</taxon>
        <taxon>Endopterygota</taxon>
        <taxon>Hymenoptera</taxon>
        <taxon>Apocrita</taxon>
        <taxon>Proctotrupomorpha</taxon>
        <taxon>Chalcidoidea</taxon>
        <taxon>Trichogrammatidae</taxon>
        <taxon>Trichogramma</taxon>
    </lineage>
</organism>
<evidence type="ECO:0000256" key="1">
    <source>
        <dbReference type="SAM" id="Phobius"/>
    </source>
</evidence>
<evidence type="ECO:0000313" key="2">
    <source>
        <dbReference type="EMBL" id="CAB0040911.1"/>
    </source>
</evidence>
<dbReference type="Proteomes" id="UP000479190">
    <property type="component" value="Unassembled WGS sequence"/>
</dbReference>
<reference evidence="2 3" key="1">
    <citation type="submission" date="2020-02" db="EMBL/GenBank/DDBJ databases">
        <authorList>
            <person name="Ferguson B K."/>
        </authorList>
    </citation>
    <scope>NUCLEOTIDE SEQUENCE [LARGE SCALE GENOMIC DNA]</scope>
</reference>
<accession>A0A6H5ITZ1</accession>
<sequence length="149" mass="17094">MARRSRSKDPGINPRGNFANIVNQGELFLEPDGSEFANELIRDIEIVTRRSIVCNVLKKTLKRTVMSRLTTSRMSIQSFGKIVTHVVLTALQTCYLIFLINDINTLQTILLRNFKSAILKKGVPGTRWFRRTWSSYIANYTPSDIWSLE</sequence>